<reference evidence="1" key="2">
    <citation type="submission" date="2020-09" db="EMBL/GenBank/DDBJ databases">
        <authorList>
            <person name="Sun Q."/>
            <person name="Zhou Y."/>
        </authorList>
    </citation>
    <scope>NUCLEOTIDE SEQUENCE</scope>
    <source>
        <strain evidence="1">CGMCC 1.15085</strain>
    </source>
</reference>
<reference evidence="1" key="1">
    <citation type="journal article" date="2014" name="Int. J. Syst. Evol. Microbiol.">
        <title>Complete genome sequence of Corynebacterium casei LMG S-19264T (=DSM 44701T), isolated from a smear-ripened cheese.</title>
        <authorList>
            <consortium name="US DOE Joint Genome Institute (JGI-PGF)"/>
            <person name="Walter F."/>
            <person name="Albersmeier A."/>
            <person name="Kalinowski J."/>
            <person name="Ruckert C."/>
        </authorList>
    </citation>
    <scope>NUCLEOTIDE SEQUENCE</scope>
    <source>
        <strain evidence="1">CGMCC 1.15085</strain>
    </source>
</reference>
<dbReference type="InterPro" id="IPR007822">
    <property type="entry name" value="LANC-like"/>
</dbReference>
<dbReference type="SMART" id="SM01260">
    <property type="entry name" value="LANC_like"/>
    <property type="match status" value="1"/>
</dbReference>
<dbReference type="PRINTS" id="PR01950">
    <property type="entry name" value="LANCSUPER"/>
</dbReference>
<proteinExistence type="predicted"/>
<dbReference type="Gene3D" id="1.50.10.20">
    <property type="match status" value="1"/>
</dbReference>
<dbReference type="GO" id="GO:0031179">
    <property type="term" value="P:peptide modification"/>
    <property type="evidence" value="ECO:0007669"/>
    <property type="project" value="InterPro"/>
</dbReference>
<name>A0A916WMR0_9MICO</name>
<dbReference type="RefSeq" id="WP_188835233.1">
    <property type="nucleotide sequence ID" value="NZ_BMHI01000001.1"/>
</dbReference>
<evidence type="ECO:0008006" key="3">
    <source>
        <dbReference type="Google" id="ProtNLM"/>
    </source>
</evidence>
<evidence type="ECO:0000313" key="2">
    <source>
        <dbReference type="Proteomes" id="UP000636793"/>
    </source>
</evidence>
<dbReference type="Proteomes" id="UP000636793">
    <property type="component" value="Unassembled WGS sequence"/>
</dbReference>
<sequence>MSAIQPAVKDVERLARSAADWLLTAVPGDHADLSLYQGVSGVVLALHEARTHFGDDRYDAAVERGLDELAVAVDSVDDASLYFGLAGMAFCLHRLGRIGTAGRALARIRASFDGERWNTMFELLMGNAGIGLGALQAGDYELAVQAVLPYVNSADRTPHGVNWAVRPTPPRSHHMAHGTLGIAFALASIGSASGRPDLVELAVLAAEDVVSRNTASTADLLVPQSDPPHRPDIIERYSYGWCNGPAGDAQLFRLLGHLTGESRWTDLQDRCWTTVVGSGLPARLRRGFWDNNGHCCGTAGVLATACDRIVERGDDFRFADSLVADLLTRATVDDTGARWSNYEYRADPPDLAPLPGWAMGNAGILRELLRYVRLRRGGGTDYAIQWPGQATAKPLAPQGRSAAS</sequence>
<evidence type="ECO:0000313" key="1">
    <source>
        <dbReference type="EMBL" id="GGB16967.1"/>
    </source>
</evidence>
<comment type="caution">
    <text evidence="1">The sequence shown here is derived from an EMBL/GenBank/DDBJ whole genome shotgun (WGS) entry which is preliminary data.</text>
</comment>
<protein>
    <recommendedName>
        <fullName evidence="3">Lanthionine synthetase C family protein</fullName>
    </recommendedName>
</protein>
<dbReference type="Pfam" id="PF05147">
    <property type="entry name" value="LANC_like"/>
    <property type="match status" value="2"/>
</dbReference>
<organism evidence="1 2">
    <name type="scientific">Flexivirga endophytica</name>
    <dbReference type="NCBI Taxonomy" id="1849103"/>
    <lineage>
        <taxon>Bacteria</taxon>
        <taxon>Bacillati</taxon>
        <taxon>Actinomycetota</taxon>
        <taxon>Actinomycetes</taxon>
        <taxon>Micrococcales</taxon>
        <taxon>Dermacoccaceae</taxon>
        <taxon>Flexivirga</taxon>
    </lineage>
</organism>
<gene>
    <name evidence="1" type="ORF">GCM10011492_03420</name>
</gene>
<dbReference type="SUPFAM" id="SSF158745">
    <property type="entry name" value="LanC-like"/>
    <property type="match status" value="1"/>
</dbReference>
<dbReference type="CDD" id="cd04434">
    <property type="entry name" value="LanC_like"/>
    <property type="match status" value="1"/>
</dbReference>
<dbReference type="EMBL" id="BMHI01000001">
    <property type="protein sequence ID" value="GGB16967.1"/>
    <property type="molecule type" value="Genomic_DNA"/>
</dbReference>
<keyword evidence="2" id="KW-1185">Reference proteome</keyword>
<dbReference type="AlphaFoldDB" id="A0A916WMR0"/>
<accession>A0A916WMR0</accession>